<feature type="non-terminal residue" evidence="2">
    <location>
        <position position="142"/>
    </location>
</feature>
<feature type="compositionally biased region" description="Basic and acidic residues" evidence="1">
    <location>
        <begin position="31"/>
        <end position="44"/>
    </location>
</feature>
<comment type="caution">
    <text evidence="2">The sequence shown here is derived from an EMBL/GenBank/DDBJ whole genome shotgun (WGS) entry which is preliminary data.</text>
</comment>
<evidence type="ECO:0000313" key="3">
    <source>
        <dbReference type="Proteomes" id="UP000265520"/>
    </source>
</evidence>
<name>A0A392NVV7_9FABA</name>
<proteinExistence type="predicted"/>
<keyword evidence="2" id="KW-0418">Kinase</keyword>
<sequence length="142" mass="15674">MGCINSKSSAVDDSREGLTNDLGSSKKRNFEKKVSRSDSKKRVDGDLEKDQLLDGIGMKVSLIDKEANNGSVWLYDSQNEKKVEKPELAVVVDCPRIGRVPKALEGEHVAAGWPTWLSSVAGEVINGWIPRSAHTFEKYDKV</sequence>
<reference evidence="2 3" key="1">
    <citation type="journal article" date="2018" name="Front. Plant Sci.">
        <title>Red Clover (Trifolium pratense) and Zigzag Clover (T. medium) - A Picture of Genomic Similarities and Differences.</title>
        <authorList>
            <person name="Dluhosova J."/>
            <person name="Istvanek J."/>
            <person name="Nedelnik J."/>
            <person name="Repkova J."/>
        </authorList>
    </citation>
    <scope>NUCLEOTIDE SEQUENCE [LARGE SCALE GENOMIC DNA]</scope>
    <source>
        <strain evidence="3">cv. 10/8</strain>
        <tissue evidence="2">Leaf</tissue>
    </source>
</reference>
<evidence type="ECO:0000256" key="1">
    <source>
        <dbReference type="SAM" id="MobiDB-lite"/>
    </source>
</evidence>
<dbReference type="GO" id="GO:0016301">
    <property type="term" value="F:kinase activity"/>
    <property type="evidence" value="ECO:0007669"/>
    <property type="project" value="UniProtKB-KW"/>
</dbReference>
<accession>A0A392NVV7</accession>
<evidence type="ECO:0000313" key="2">
    <source>
        <dbReference type="EMBL" id="MCI03584.1"/>
    </source>
</evidence>
<feature type="region of interest" description="Disordered" evidence="1">
    <location>
        <begin position="1"/>
        <end position="44"/>
    </location>
</feature>
<dbReference type="Proteomes" id="UP000265520">
    <property type="component" value="Unassembled WGS sequence"/>
</dbReference>
<protein>
    <submittedName>
        <fullName evidence="2">Putative serine/threonine-protein kinase</fullName>
    </submittedName>
</protein>
<keyword evidence="3" id="KW-1185">Reference proteome</keyword>
<dbReference type="EMBL" id="LXQA010052664">
    <property type="protein sequence ID" value="MCI03584.1"/>
    <property type="molecule type" value="Genomic_DNA"/>
</dbReference>
<keyword evidence="2" id="KW-0808">Transferase</keyword>
<organism evidence="2 3">
    <name type="scientific">Trifolium medium</name>
    <dbReference type="NCBI Taxonomy" id="97028"/>
    <lineage>
        <taxon>Eukaryota</taxon>
        <taxon>Viridiplantae</taxon>
        <taxon>Streptophyta</taxon>
        <taxon>Embryophyta</taxon>
        <taxon>Tracheophyta</taxon>
        <taxon>Spermatophyta</taxon>
        <taxon>Magnoliopsida</taxon>
        <taxon>eudicotyledons</taxon>
        <taxon>Gunneridae</taxon>
        <taxon>Pentapetalae</taxon>
        <taxon>rosids</taxon>
        <taxon>fabids</taxon>
        <taxon>Fabales</taxon>
        <taxon>Fabaceae</taxon>
        <taxon>Papilionoideae</taxon>
        <taxon>50 kb inversion clade</taxon>
        <taxon>NPAAA clade</taxon>
        <taxon>Hologalegina</taxon>
        <taxon>IRL clade</taxon>
        <taxon>Trifolieae</taxon>
        <taxon>Trifolium</taxon>
    </lineage>
</organism>
<dbReference type="AlphaFoldDB" id="A0A392NVV7"/>